<dbReference type="InterPro" id="IPR000073">
    <property type="entry name" value="AB_hydrolase_1"/>
</dbReference>
<keyword evidence="3" id="KW-0378">Hydrolase</keyword>
<dbReference type="Gene3D" id="3.40.50.1820">
    <property type="entry name" value="alpha/beta hydrolase"/>
    <property type="match status" value="1"/>
</dbReference>
<dbReference type="InterPro" id="IPR011986">
    <property type="entry name" value="Xdiol_dOase_LigA"/>
</dbReference>
<evidence type="ECO:0000259" key="1">
    <source>
        <dbReference type="Pfam" id="PF07746"/>
    </source>
</evidence>
<dbReference type="SUPFAM" id="SSF53474">
    <property type="entry name" value="alpha/beta-Hydrolases"/>
    <property type="match status" value="1"/>
</dbReference>
<keyword evidence="4" id="KW-1185">Reference proteome</keyword>
<dbReference type="PRINTS" id="PR00111">
    <property type="entry name" value="ABHYDROLASE"/>
</dbReference>
<dbReference type="InterPro" id="IPR036622">
    <property type="entry name" value="LigA_sf"/>
</dbReference>
<feature type="domain" description="Extradiol ring-cleavage dioxygenase LigAB LigA subunit" evidence="1">
    <location>
        <begin position="240"/>
        <end position="324"/>
    </location>
</feature>
<comment type="caution">
    <text evidence="3">The sequence shown here is derived from an EMBL/GenBank/DDBJ whole genome shotgun (WGS) entry which is preliminary data.</text>
</comment>
<dbReference type="InterPro" id="IPR029058">
    <property type="entry name" value="AB_hydrolase_fold"/>
</dbReference>
<dbReference type="EMBL" id="JAHHZF010000013">
    <property type="protein sequence ID" value="MBT9292375.1"/>
    <property type="molecule type" value="Genomic_DNA"/>
</dbReference>
<name>A0A947D7X7_9HYPH</name>
<dbReference type="AlphaFoldDB" id="A0A947D7X7"/>
<dbReference type="PANTHER" id="PTHR43798">
    <property type="entry name" value="MONOACYLGLYCEROL LIPASE"/>
    <property type="match status" value="1"/>
</dbReference>
<evidence type="ECO:0000259" key="2">
    <source>
        <dbReference type="Pfam" id="PF12697"/>
    </source>
</evidence>
<dbReference type="Gene3D" id="1.10.700.10">
    <property type="entry name" value="Dioxygenase LigAB, LigA subunit"/>
    <property type="match status" value="1"/>
</dbReference>
<dbReference type="Pfam" id="PF12697">
    <property type="entry name" value="Abhydrolase_6"/>
    <property type="match status" value="1"/>
</dbReference>
<protein>
    <submittedName>
        <fullName evidence="3">Alpha/beta fold hydrolase</fullName>
    </submittedName>
</protein>
<dbReference type="Proteomes" id="UP000766595">
    <property type="component" value="Unassembled WGS sequence"/>
</dbReference>
<gene>
    <name evidence="3" type="ORF">KL771_23130</name>
</gene>
<accession>A0A947D7X7</accession>
<proteinExistence type="predicted"/>
<evidence type="ECO:0000313" key="4">
    <source>
        <dbReference type="Proteomes" id="UP000766595"/>
    </source>
</evidence>
<sequence length="329" mass="35966">MWSGQIAALQPHADVAVADFSQLDSIGAMAEAALALKDGPIVAVGHSMGGRVALEMVRRAPERIARLVLLDTGARPRREGEEAIRQVLVDLADRDGMAALAERWLPPMVHEDRTADATLMAPLTAMVLRATPEQHRRQIRALLDRPDALPHLGAIGCPTLVMVGRQDRWSPLAQNQEIAAAIPGAELVVIEDSGHMTPAEQPAQVTAALLRFLGLPETPADTIPAVPLFDRARSRRGYRINKMAMGLSKADNRAAFLAGEEAYLDRFGLSAEEKRAVMARDWREMVRLGGNLFFILKISAVDPVRITEIGAHQAGMDHDTFLRERLGKR</sequence>
<feature type="domain" description="AB hydrolase-1" evidence="2">
    <location>
        <begin position="19"/>
        <end position="207"/>
    </location>
</feature>
<dbReference type="Pfam" id="PF07746">
    <property type="entry name" value="LigA"/>
    <property type="match status" value="1"/>
</dbReference>
<dbReference type="GO" id="GO:0016787">
    <property type="term" value="F:hydrolase activity"/>
    <property type="evidence" value="ECO:0007669"/>
    <property type="project" value="UniProtKB-KW"/>
</dbReference>
<reference evidence="3 4" key="1">
    <citation type="submission" date="2021-06" db="EMBL/GenBank/DDBJ databases">
        <authorList>
            <person name="Grouzdev D.S."/>
            <person name="Koziaeva V."/>
        </authorList>
    </citation>
    <scope>NUCLEOTIDE SEQUENCE [LARGE SCALE GENOMIC DNA]</scope>
    <source>
        <strain evidence="3 4">22</strain>
    </source>
</reference>
<dbReference type="InterPro" id="IPR050266">
    <property type="entry name" value="AB_hydrolase_sf"/>
</dbReference>
<evidence type="ECO:0000313" key="3">
    <source>
        <dbReference type="EMBL" id="MBT9292375.1"/>
    </source>
</evidence>
<dbReference type="SUPFAM" id="SSF48076">
    <property type="entry name" value="LigA subunit of an aromatic-ring-opening dioxygenase LigAB"/>
    <property type="match status" value="1"/>
</dbReference>
<dbReference type="PANTHER" id="PTHR43798:SF29">
    <property type="entry name" value="AB HYDROLASE-1 DOMAIN-CONTAINING PROTEIN"/>
    <property type="match status" value="1"/>
</dbReference>
<organism evidence="3 4">
    <name type="scientific">Prosthecodimorpha staleyi</name>
    <dbReference type="NCBI Taxonomy" id="2840188"/>
    <lineage>
        <taxon>Bacteria</taxon>
        <taxon>Pseudomonadati</taxon>
        <taxon>Pseudomonadota</taxon>
        <taxon>Alphaproteobacteria</taxon>
        <taxon>Hyphomicrobiales</taxon>
        <taxon>Ancalomicrobiaceae</taxon>
        <taxon>Prosthecodimorpha</taxon>
    </lineage>
</organism>